<dbReference type="PANTHER" id="PTHR12358:SF112">
    <property type="entry name" value="LD11247P-RELATED"/>
    <property type="match status" value="1"/>
</dbReference>
<dbReference type="GO" id="GO:0046512">
    <property type="term" value="P:sphingosine biosynthetic process"/>
    <property type="evidence" value="ECO:0007669"/>
    <property type="project" value="TreeGrafter"/>
</dbReference>
<sequence length="50" mass="5266">MVGGDGIVFEVVNGLFQRSDWEKALRELPLGVIPCGSGNGLAKSIAHAKQ</sequence>
<evidence type="ECO:0000313" key="3">
    <source>
        <dbReference type="Proteomes" id="UP000008237"/>
    </source>
</evidence>
<keyword evidence="2" id="KW-0418">Kinase</keyword>
<dbReference type="STRING" id="610380.E2BJU6"/>
<dbReference type="Gene3D" id="3.40.50.10330">
    <property type="entry name" value="Probable inorganic polyphosphate/atp-NAD kinase, domain 1"/>
    <property type="match status" value="1"/>
</dbReference>
<proteinExistence type="predicted"/>
<dbReference type="InParanoid" id="E2BJU6"/>
<dbReference type="SUPFAM" id="SSF111331">
    <property type="entry name" value="NAD kinase/diacylglycerol kinase-like"/>
    <property type="match status" value="1"/>
</dbReference>
<keyword evidence="2" id="KW-0808">Transferase</keyword>
<dbReference type="GO" id="GO:0005737">
    <property type="term" value="C:cytoplasm"/>
    <property type="evidence" value="ECO:0007669"/>
    <property type="project" value="TreeGrafter"/>
</dbReference>
<dbReference type="GO" id="GO:0001727">
    <property type="term" value="F:lipid kinase activity"/>
    <property type="evidence" value="ECO:0007669"/>
    <property type="project" value="TreeGrafter"/>
</dbReference>
<dbReference type="AlphaFoldDB" id="E2BJU6"/>
<dbReference type="OrthoDB" id="3853857at2759"/>
<name>E2BJU6_HARSA</name>
<dbReference type="Pfam" id="PF00781">
    <property type="entry name" value="DAGK_cat"/>
    <property type="match status" value="1"/>
</dbReference>
<dbReference type="PROSITE" id="PS50146">
    <property type="entry name" value="DAGK"/>
    <property type="match status" value="1"/>
</dbReference>
<dbReference type="GO" id="GO:0016020">
    <property type="term" value="C:membrane"/>
    <property type="evidence" value="ECO:0007669"/>
    <property type="project" value="TreeGrafter"/>
</dbReference>
<gene>
    <name evidence="2" type="ORF">EAI_02758</name>
</gene>
<feature type="domain" description="DAGKc" evidence="1">
    <location>
        <begin position="1"/>
        <end position="50"/>
    </location>
</feature>
<dbReference type="EMBL" id="GL448661">
    <property type="protein sequence ID" value="EFN84029.1"/>
    <property type="molecule type" value="Genomic_DNA"/>
</dbReference>
<organism evidence="3">
    <name type="scientific">Harpegnathos saltator</name>
    <name type="common">Jerdon's jumping ant</name>
    <dbReference type="NCBI Taxonomy" id="610380"/>
    <lineage>
        <taxon>Eukaryota</taxon>
        <taxon>Metazoa</taxon>
        <taxon>Ecdysozoa</taxon>
        <taxon>Arthropoda</taxon>
        <taxon>Hexapoda</taxon>
        <taxon>Insecta</taxon>
        <taxon>Pterygota</taxon>
        <taxon>Neoptera</taxon>
        <taxon>Endopterygota</taxon>
        <taxon>Hymenoptera</taxon>
        <taxon>Apocrita</taxon>
        <taxon>Aculeata</taxon>
        <taxon>Formicoidea</taxon>
        <taxon>Formicidae</taxon>
        <taxon>Ponerinae</taxon>
        <taxon>Ponerini</taxon>
        <taxon>Harpegnathos</taxon>
    </lineage>
</organism>
<dbReference type="InterPro" id="IPR001206">
    <property type="entry name" value="Diacylglycerol_kinase_cat_dom"/>
</dbReference>
<evidence type="ECO:0000259" key="1">
    <source>
        <dbReference type="PROSITE" id="PS50146"/>
    </source>
</evidence>
<accession>E2BJU6</accession>
<dbReference type="InterPro" id="IPR017438">
    <property type="entry name" value="ATP-NAD_kinase_N"/>
</dbReference>
<dbReference type="InterPro" id="IPR050187">
    <property type="entry name" value="Lipid_Phosphate_FormReg"/>
</dbReference>
<evidence type="ECO:0000313" key="2">
    <source>
        <dbReference type="EMBL" id="EFN84029.1"/>
    </source>
</evidence>
<dbReference type="InterPro" id="IPR016064">
    <property type="entry name" value="NAD/diacylglycerol_kinase_sf"/>
</dbReference>
<dbReference type="Proteomes" id="UP000008237">
    <property type="component" value="Unassembled WGS sequence"/>
</dbReference>
<dbReference type="PANTHER" id="PTHR12358">
    <property type="entry name" value="SPHINGOSINE KINASE"/>
    <property type="match status" value="1"/>
</dbReference>
<reference evidence="2 3" key="1">
    <citation type="journal article" date="2010" name="Science">
        <title>Genomic comparison of the ants Camponotus floridanus and Harpegnathos saltator.</title>
        <authorList>
            <person name="Bonasio R."/>
            <person name="Zhang G."/>
            <person name="Ye C."/>
            <person name="Mutti N.S."/>
            <person name="Fang X."/>
            <person name="Qin N."/>
            <person name="Donahue G."/>
            <person name="Yang P."/>
            <person name="Li Q."/>
            <person name="Li C."/>
            <person name="Zhang P."/>
            <person name="Huang Z."/>
            <person name="Berger S.L."/>
            <person name="Reinberg D."/>
            <person name="Wang J."/>
            <person name="Liebig J."/>
        </authorList>
    </citation>
    <scope>NUCLEOTIDE SEQUENCE [LARGE SCALE GENOMIC DNA]</scope>
    <source>
        <strain evidence="2 3">R22 G/1</strain>
    </source>
</reference>
<keyword evidence="3" id="KW-1185">Reference proteome</keyword>
<protein>
    <submittedName>
        <fullName evidence="2">Sphingosine kinase 2</fullName>
    </submittedName>
</protein>